<name>A0A1H6Z4G2_9BACT</name>
<keyword evidence="3 14" id="KW-1003">Cell membrane</keyword>
<evidence type="ECO:0000256" key="4">
    <source>
        <dbReference type="ARBA" id="ARBA00022670"/>
    </source>
</evidence>
<feature type="transmembrane region" description="Helical" evidence="14">
    <location>
        <begin position="192"/>
        <end position="212"/>
    </location>
</feature>
<feature type="binding site" evidence="16">
    <location>
        <position position="215"/>
    </location>
    <ligand>
        <name>Zn(2+)</name>
        <dbReference type="ChEBI" id="CHEBI:29105"/>
        <note>catalytic</note>
    </ligand>
</feature>
<feature type="transmembrane region" description="Helical" evidence="14">
    <location>
        <begin position="153"/>
        <end position="172"/>
    </location>
</feature>
<dbReference type="STRING" id="1416801.SAMN05192553_10484"/>
<feature type="active site" evidence="15">
    <location>
        <position position="112"/>
    </location>
</feature>
<dbReference type="PANTHER" id="PTHR39188:SF3">
    <property type="entry name" value="STAGE IV SPORULATION PROTEIN FB"/>
    <property type="match status" value="1"/>
</dbReference>
<dbReference type="Proteomes" id="UP000199403">
    <property type="component" value="Unassembled WGS sequence"/>
</dbReference>
<evidence type="ECO:0000256" key="8">
    <source>
        <dbReference type="ARBA" id="ARBA00022801"/>
    </source>
</evidence>
<evidence type="ECO:0000256" key="5">
    <source>
        <dbReference type="ARBA" id="ARBA00022692"/>
    </source>
</evidence>
<organism evidence="19 20">
    <name type="scientific">Cyclobacterium xiamenense</name>
    <dbReference type="NCBI Taxonomy" id="1297121"/>
    <lineage>
        <taxon>Bacteria</taxon>
        <taxon>Pseudomonadati</taxon>
        <taxon>Bacteroidota</taxon>
        <taxon>Cytophagia</taxon>
        <taxon>Cytophagales</taxon>
        <taxon>Cyclobacteriaceae</taxon>
        <taxon>Cyclobacterium</taxon>
    </lineage>
</organism>
<evidence type="ECO:0000256" key="14">
    <source>
        <dbReference type="PIRNR" id="PIRNR006404"/>
    </source>
</evidence>
<keyword evidence="4 14" id="KW-0645">Protease</keyword>
<evidence type="ECO:0000256" key="12">
    <source>
        <dbReference type="ARBA" id="ARBA00023122"/>
    </source>
</evidence>
<dbReference type="CDD" id="cd06164">
    <property type="entry name" value="S2P-M50_SpoIVFB_CBS"/>
    <property type="match status" value="1"/>
</dbReference>
<evidence type="ECO:0000256" key="10">
    <source>
        <dbReference type="ARBA" id="ARBA00022989"/>
    </source>
</evidence>
<dbReference type="PANTHER" id="PTHR39188">
    <property type="entry name" value="MEMBRANE-ASSOCIATED ZINC METALLOPROTEASE M50B"/>
    <property type="match status" value="1"/>
</dbReference>
<keyword evidence="9 14" id="KW-0862">Zinc</keyword>
<feature type="transmembrane region" description="Helical" evidence="14">
    <location>
        <begin position="257"/>
        <end position="274"/>
    </location>
</feature>
<dbReference type="CDD" id="cd02205">
    <property type="entry name" value="CBS_pair_SF"/>
    <property type="match status" value="1"/>
</dbReference>
<evidence type="ECO:0000256" key="7">
    <source>
        <dbReference type="ARBA" id="ARBA00022737"/>
    </source>
</evidence>
<keyword evidence="11 14" id="KW-0482">Metalloprotease</keyword>
<keyword evidence="6 14" id="KW-0479">Metal-binding</keyword>
<keyword evidence="12 17" id="KW-0129">CBS domain</keyword>
<evidence type="ECO:0000256" key="6">
    <source>
        <dbReference type="ARBA" id="ARBA00022723"/>
    </source>
</evidence>
<dbReference type="Pfam" id="PF00571">
    <property type="entry name" value="CBS"/>
    <property type="match status" value="2"/>
</dbReference>
<keyword evidence="10 14" id="KW-1133">Transmembrane helix</keyword>
<evidence type="ECO:0000313" key="20">
    <source>
        <dbReference type="Proteomes" id="UP000199403"/>
    </source>
</evidence>
<keyword evidence="13 14" id="KW-0472">Membrane</keyword>
<evidence type="ECO:0000256" key="3">
    <source>
        <dbReference type="ARBA" id="ARBA00022475"/>
    </source>
</evidence>
<dbReference type="Pfam" id="PF02163">
    <property type="entry name" value="Peptidase_M50"/>
    <property type="match status" value="2"/>
</dbReference>
<dbReference type="Gene3D" id="3.10.580.10">
    <property type="entry name" value="CBS-domain"/>
    <property type="match status" value="1"/>
</dbReference>
<comment type="subcellular location">
    <subcellularLocation>
        <location evidence="1 14">Cell membrane</location>
        <topology evidence="1 14">Multi-pass membrane protein</topology>
    </subcellularLocation>
</comment>
<evidence type="ECO:0000256" key="11">
    <source>
        <dbReference type="ARBA" id="ARBA00023049"/>
    </source>
</evidence>
<evidence type="ECO:0000256" key="9">
    <source>
        <dbReference type="ARBA" id="ARBA00022833"/>
    </source>
</evidence>
<evidence type="ECO:0000256" key="2">
    <source>
        <dbReference type="ARBA" id="ARBA00007931"/>
    </source>
</evidence>
<keyword evidence="8 14" id="KW-0378">Hydrolase</keyword>
<evidence type="ECO:0000313" key="19">
    <source>
        <dbReference type="EMBL" id="SEJ46297.1"/>
    </source>
</evidence>
<dbReference type="InterPro" id="IPR000644">
    <property type="entry name" value="CBS_dom"/>
</dbReference>
<dbReference type="GO" id="GO:0008237">
    <property type="term" value="F:metallopeptidase activity"/>
    <property type="evidence" value="ECO:0007669"/>
    <property type="project" value="UniProtKB-UniRule"/>
</dbReference>
<gene>
    <name evidence="19" type="ORF">SAMN05192553_10484</name>
</gene>
<feature type="binding site" evidence="16">
    <location>
        <position position="111"/>
    </location>
    <ligand>
        <name>Zn(2+)</name>
        <dbReference type="ChEBI" id="CHEBI:29105"/>
        <note>catalytic</note>
    </ligand>
</feature>
<feature type="transmembrane region" description="Helical" evidence="14">
    <location>
        <begin position="94"/>
        <end position="113"/>
    </location>
</feature>
<evidence type="ECO:0000256" key="1">
    <source>
        <dbReference type="ARBA" id="ARBA00004651"/>
    </source>
</evidence>
<evidence type="ECO:0000256" key="15">
    <source>
        <dbReference type="PIRSR" id="PIRSR006404-1"/>
    </source>
</evidence>
<dbReference type="GO" id="GO:0005886">
    <property type="term" value="C:plasma membrane"/>
    <property type="evidence" value="ECO:0007669"/>
    <property type="project" value="UniProtKB-SubCell"/>
</dbReference>
<dbReference type="SUPFAM" id="SSF54631">
    <property type="entry name" value="CBS-domain pair"/>
    <property type="match status" value="1"/>
</dbReference>
<evidence type="ECO:0000259" key="18">
    <source>
        <dbReference type="PROSITE" id="PS51371"/>
    </source>
</evidence>
<reference evidence="20" key="1">
    <citation type="submission" date="2016-10" db="EMBL/GenBank/DDBJ databases">
        <authorList>
            <person name="Varghese N."/>
            <person name="Submissions S."/>
        </authorList>
    </citation>
    <scope>NUCLEOTIDE SEQUENCE [LARGE SCALE GENOMIC DNA]</scope>
    <source>
        <strain evidence="20">IBRC-M 10761</strain>
    </source>
</reference>
<dbReference type="PIRSF" id="PIRSF006404">
    <property type="entry name" value="UCP006404_Pept_M50_CBS"/>
    <property type="match status" value="1"/>
</dbReference>
<evidence type="ECO:0000256" key="16">
    <source>
        <dbReference type="PIRSR" id="PIRSR006404-2"/>
    </source>
</evidence>
<keyword evidence="5 14" id="KW-0812">Transmembrane</keyword>
<accession>A0A1H6Z4G2</accession>
<dbReference type="PROSITE" id="PS51371">
    <property type="entry name" value="CBS"/>
    <property type="match status" value="1"/>
</dbReference>
<dbReference type="GO" id="GO:0006508">
    <property type="term" value="P:proteolysis"/>
    <property type="evidence" value="ECO:0007669"/>
    <property type="project" value="UniProtKB-KW"/>
</dbReference>
<dbReference type="InterPro" id="IPR046342">
    <property type="entry name" value="CBS_dom_sf"/>
</dbReference>
<protein>
    <recommendedName>
        <fullName evidence="14">Zinc metalloprotease</fullName>
    </recommendedName>
</protein>
<keyword evidence="20" id="KW-1185">Reference proteome</keyword>
<feature type="domain" description="CBS" evidence="18">
    <location>
        <begin position="292"/>
        <end position="347"/>
    </location>
</feature>
<sequence>MNPKVVYAIFSPFYTTSFPISLPRGVCKVVSKPYFYGNQQGIRANSLTPLLTMKFSLYLGKYSGIKVFIHWTFSLLLAWIILSNMRSGTPWVDTGWTLIFVLLIFVCVILHEFGHALTAQRYGIQTRDIILLPIGGLARLEKLPEEPRQELKVAIAGPLVNIALFFLLAVLISFTGFDVNLLEEPKLNGNSIWLFLASANLFLALFNLLPAFPMDGGRVLRALLSTRMPRTKATEIAGGIGQVMAIAFVFFGLFTNPVLVLIGIFIFLGAQTEVNQTKQQSFMEGYRVGDVLMRKFPILAFDAPLQKAIDKLLDGQATHFVVVKEDSPIGTLSREGIVRGLQQGSPESSIEKTFDTQPLKLEVSSPLQEAFKKMASENKKVALVYEANHFLGIVDQENISEFIMVKNALEQ</sequence>
<feature type="binding site" evidence="16">
    <location>
        <position position="115"/>
    </location>
    <ligand>
        <name>Zn(2+)</name>
        <dbReference type="ChEBI" id="CHEBI:29105"/>
        <note>catalytic</note>
    </ligand>
</feature>
<dbReference type="InterPro" id="IPR008915">
    <property type="entry name" value="Peptidase_M50"/>
</dbReference>
<dbReference type="InterPro" id="IPR016483">
    <property type="entry name" value="UCP006404_Pept_M50_CBS"/>
</dbReference>
<evidence type="ECO:0000256" key="13">
    <source>
        <dbReference type="ARBA" id="ARBA00023136"/>
    </source>
</evidence>
<feature type="transmembrane region" description="Helical" evidence="14">
    <location>
        <begin position="63"/>
        <end position="82"/>
    </location>
</feature>
<proteinExistence type="inferred from homology"/>
<keyword evidence="7" id="KW-0677">Repeat</keyword>
<dbReference type="GO" id="GO:0046872">
    <property type="term" value="F:metal ion binding"/>
    <property type="evidence" value="ECO:0007669"/>
    <property type="project" value="UniProtKB-UniRule"/>
</dbReference>
<comment type="cofactor">
    <cofactor evidence="14 16">
        <name>Zn(2+)</name>
        <dbReference type="ChEBI" id="CHEBI:29105"/>
    </cofactor>
    <text evidence="14 16">Binds 1 zinc ion per subunit.</text>
</comment>
<comment type="similarity">
    <text evidence="2 14">Belongs to the peptidase M50B family.</text>
</comment>
<evidence type="ECO:0000256" key="17">
    <source>
        <dbReference type="PROSITE-ProRule" id="PRU00703"/>
    </source>
</evidence>
<dbReference type="AlphaFoldDB" id="A0A1H6Z4G2"/>
<dbReference type="EMBL" id="FNZH01000004">
    <property type="protein sequence ID" value="SEJ46297.1"/>
    <property type="molecule type" value="Genomic_DNA"/>
</dbReference>